<evidence type="ECO:0000313" key="2">
    <source>
        <dbReference type="Proteomes" id="UP000278962"/>
    </source>
</evidence>
<dbReference type="EMBL" id="RBIL01000001">
    <property type="protein sequence ID" value="RKQ93739.1"/>
    <property type="molecule type" value="Genomic_DNA"/>
</dbReference>
<dbReference type="Proteomes" id="UP000278962">
    <property type="component" value="Unassembled WGS sequence"/>
</dbReference>
<reference evidence="1 2" key="1">
    <citation type="submission" date="2018-10" db="EMBL/GenBank/DDBJ databases">
        <title>Genomic Encyclopedia of Archaeal and Bacterial Type Strains, Phase II (KMG-II): from individual species to whole genera.</title>
        <authorList>
            <person name="Goeker M."/>
        </authorList>
    </citation>
    <scope>NUCLEOTIDE SEQUENCE [LARGE SCALE GENOMIC DNA]</scope>
    <source>
        <strain evidence="1 2">DSM 14954</strain>
    </source>
</reference>
<dbReference type="AlphaFoldDB" id="A0A660LGH7"/>
<proteinExistence type="predicted"/>
<keyword evidence="2" id="KW-1185">Reference proteome</keyword>
<dbReference type="PROSITE" id="PS51257">
    <property type="entry name" value="PROKAR_LIPOPROTEIN"/>
    <property type="match status" value="1"/>
</dbReference>
<accession>A0A660LGH7</accession>
<comment type="caution">
    <text evidence="1">The sequence shown here is derived from an EMBL/GenBank/DDBJ whole genome shotgun (WGS) entry which is preliminary data.</text>
</comment>
<protein>
    <submittedName>
        <fullName evidence="1">Uncharacterized protein</fullName>
    </submittedName>
</protein>
<name>A0A660LGH7_9ACTN</name>
<gene>
    <name evidence="1" type="ORF">C8N24_3610</name>
</gene>
<evidence type="ECO:0000313" key="1">
    <source>
        <dbReference type="EMBL" id="RKQ93739.1"/>
    </source>
</evidence>
<organism evidence="1 2">
    <name type="scientific">Solirubrobacter pauli</name>
    <dbReference type="NCBI Taxonomy" id="166793"/>
    <lineage>
        <taxon>Bacteria</taxon>
        <taxon>Bacillati</taxon>
        <taxon>Actinomycetota</taxon>
        <taxon>Thermoleophilia</taxon>
        <taxon>Solirubrobacterales</taxon>
        <taxon>Solirubrobacteraceae</taxon>
        <taxon>Solirubrobacter</taxon>
    </lineage>
</organism>
<sequence length="194" mass="20447">MKIRPVLAGLVILAGCGGTPREQWRDPPGGVPRAQGVFPVAIGAGPAFAPPAGTTSAPCEAGPVHGRFRAHVELFAERQAVLIPAGIGLHAPRPDENGRIDAARCRARVRTLEPTGVVDFDARGLTLADLFEVWGQRLGQRHLLSFSGAVEAFVAGERVDSEPAEIELTDGAQIVIEVGGYVEPHAAFAFPPRP</sequence>